<evidence type="ECO:0000256" key="1">
    <source>
        <dbReference type="ARBA" id="ARBA00004127"/>
    </source>
</evidence>
<dbReference type="GO" id="GO:0012505">
    <property type="term" value="C:endomembrane system"/>
    <property type="evidence" value="ECO:0007669"/>
    <property type="project" value="UniProtKB-SubCell"/>
</dbReference>
<gene>
    <name evidence="10" type="ORF">HanXRQr2_Chr07g0284151</name>
</gene>
<keyword evidence="7" id="KW-1133">Transmembrane helix</keyword>
<dbReference type="GO" id="GO:0051119">
    <property type="term" value="F:sugar transmembrane transporter activity"/>
    <property type="evidence" value="ECO:0007669"/>
    <property type="project" value="InterPro"/>
</dbReference>
<reference evidence="10" key="1">
    <citation type="journal article" date="2017" name="Nature">
        <title>The sunflower genome provides insights into oil metabolism, flowering and Asterid evolution.</title>
        <authorList>
            <person name="Badouin H."/>
            <person name="Gouzy J."/>
            <person name="Grassa C.J."/>
            <person name="Murat F."/>
            <person name="Staton S.E."/>
            <person name="Cottret L."/>
            <person name="Lelandais-Briere C."/>
            <person name="Owens G.L."/>
            <person name="Carrere S."/>
            <person name="Mayjonade B."/>
            <person name="Legrand L."/>
            <person name="Gill N."/>
            <person name="Kane N.C."/>
            <person name="Bowers J.E."/>
            <person name="Hubner S."/>
            <person name="Bellec A."/>
            <person name="Berard A."/>
            <person name="Berges H."/>
            <person name="Blanchet N."/>
            <person name="Boniface M.C."/>
            <person name="Brunel D."/>
            <person name="Catrice O."/>
            <person name="Chaidir N."/>
            <person name="Claudel C."/>
            <person name="Donnadieu C."/>
            <person name="Faraut T."/>
            <person name="Fievet G."/>
            <person name="Helmstetter N."/>
            <person name="King M."/>
            <person name="Knapp S.J."/>
            <person name="Lai Z."/>
            <person name="Le Paslier M.C."/>
            <person name="Lippi Y."/>
            <person name="Lorenzon L."/>
            <person name="Mandel J.R."/>
            <person name="Marage G."/>
            <person name="Marchand G."/>
            <person name="Marquand E."/>
            <person name="Bret-Mestries E."/>
            <person name="Morien E."/>
            <person name="Nambeesan S."/>
            <person name="Nguyen T."/>
            <person name="Pegot-Espagnet P."/>
            <person name="Pouilly N."/>
            <person name="Raftis F."/>
            <person name="Sallet E."/>
            <person name="Schiex T."/>
            <person name="Thomas J."/>
            <person name="Vandecasteele C."/>
            <person name="Vares D."/>
            <person name="Vear F."/>
            <person name="Vautrin S."/>
            <person name="Crespi M."/>
            <person name="Mangin B."/>
            <person name="Burke J.M."/>
            <person name="Salse J."/>
            <person name="Munos S."/>
            <person name="Vincourt P."/>
            <person name="Rieseberg L.H."/>
            <person name="Langlade N.B."/>
        </authorList>
    </citation>
    <scope>NUCLEOTIDE SEQUENCE</scope>
    <source>
        <tissue evidence="10">Leaves</tissue>
    </source>
</reference>
<protein>
    <submittedName>
        <fullName evidence="10">SWEET sugar transporter</fullName>
    </submittedName>
</protein>
<keyword evidence="5" id="KW-0812">Transmembrane</keyword>
<dbReference type="EMBL" id="MNCJ02000322">
    <property type="protein sequence ID" value="KAF5797731.1"/>
    <property type="molecule type" value="Genomic_DNA"/>
</dbReference>
<dbReference type="Proteomes" id="UP000215914">
    <property type="component" value="Unassembled WGS sequence"/>
</dbReference>
<comment type="similarity">
    <text evidence="2">Belongs to the SWEET sugar transporter family.</text>
</comment>
<dbReference type="Gene3D" id="1.20.1280.290">
    <property type="match status" value="1"/>
</dbReference>
<proteinExistence type="inferred from homology"/>
<keyword evidence="6" id="KW-0677">Repeat</keyword>
<dbReference type="Pfam" id="PF03083">
    <property type="entry name" value="MtN3_slv"/>
    <property type="match status" value="1"/>
</dbReference>
<organism evidence="10 11">
    <name type="scientific">Helianthus annuus</name>
    <name type="common">Common sunflower</name>
    <dbReference type="NCBI Taxonomy" id="4232"/>
    <lineage>
        <taxon>Eukaryota</taxon>
        <taxon>Viridiplantae</taxon>
        <taxon>Streptophyta</taxon>
        <taxon>Embryophyta</taxon>
        <taxon>Tracheophyta</taxon>
        <taxon>Spermatophyta</taxon>
        <taxon>Magnoliopsida</taxon>
        <taxon>eudicotyledons</taxon>
        <taxon>Gunneridae</taxon>
        <taxon>Pentapetalae</taxon>
        <taxon>asterids</taxon>
        <taxon>campanulids</taxon>
        <taxon>Asterales</taxon>
        <taxon>Asteraceae</taxon>
        <taxon>Asteroideae</taxon>
        <taxon>Heliantheae alliance</taxon>
        <taxon>Heliantheae</taxon>
        <taxon>Helianthus</taxon>
    </lineage>
</organism>
<evidence type="ECO:0000256" key="4">
    <source>
        <dbReference type="ARBA" id="ARBA00022597"/>
    </source>
</evidence>
<dbReference type="InterPro" id="IPR004316">
    <property type="entry name" value="SWEET_rpt"/>
</dbReference>
<evidence type="ECO:0000313" key="10">
    <source>
        <dbReference type="EMBL" id="KAF5797731.1"/>
    </source>
</evidence>
<evidence type="ECO:0000256" key="2">
    <source>
        <dbReference type="ARBA" id="ARBA00007809"/>
    </source>
</evidence>
<keyword evidence="8" id="KW-0472">Membrane</keyword>
<evidence type="ECO:0000313" key="11">
    <source>
        <dbReference type="Proteomes" id="UP000215914"/>
    </source>
</evidence>
<reference evidence="10" key="2">
    <citation type="submission" date="2020-06" db="EMBL/GenBank/DDBJ databases">
        <title>Helianthus annuus Genome sequencing and assembly Release 2.</title>
        <authorList>
            <person name="Gouzy J."/>
            <person name="Langlade N."/>
            <person name="Munos S."/>
        </authorList>
    </citation>
    <scope>NUCLEOTIDE SEQUENCE</scope>
    <source>
        <tissue evidence="10">Leaves</tissue>
    </source>
</reference>
<keyword evidence="11" id="KW-1185">Reference proteome</keyword>
<dbReference type="PANTHER" id="PTHR10791">
    <property type="entry name" value="RAG1-ACTIVATING PROTEIN 1"/>
    <property type="match status" value="1"/>
</dbReference>
<evidence type="ECO:0000256" key="9">
    <source>
        <dbReference type="SAM" id="MobiDB-lite"/>
    </source>
</evidence>
<evidence type="ECO:0000256" key="6">
    <source>
        <dbReference type="ARBA" id="ARBA00022737"/>
    </source>
</evidence>
<dbReference type="PANTHER" id="PTHR10791:SF142">
    <property type="entry name" value="BIDIRECTIONAL SUGAR TRANSPORTER SWEET16"/>
    <property type="match status" value="1"/>
</dbReference>
<dbReference type="GO" id="GO:0016020">
    <property type="term" value="C:membrane"/>
    <property type="evidence" value="ECO:0007669"/>
    <property type="project" value="InterPro"/>
</dbReference>
<accession>A0A9K3IJW6</accession>
<evidence type="ECO:0000256" key="7">
    <source>
        <dbReference type="ARBA" id="ARBA00022989"/>
    </source>
</evidence>
<sequence length="129" mass="14511">MPILLVSPLFLNGCVWFTFALSVTDIFVLVTNALGILLGTIQFLVYLKLKNSTPEAGELGKDSYEKQIETRVIDIQDSNVKSNNVSTQNRTLTRLDVFPVIRSPSLSPNRSPSNKQHEDDTEQWCELKV</sequence>
<name>A0A9K3IJW6_HELAN</name>
<evidence type="ECO:0000256" key="3">
    <source>
        <dbReference type="ARBA" id="ARBA00022448"/>
    </source>
</evidence>
<evidence type="ECO:0000256" key="5">
    <source>
        <dbReference type="ARBA" id="ARBA00022692"/>
    </source>
</evidence>
<feature type="region of interest" description="Disordered" evidence="9">
    <location>
        <begin position="102"/>
        <end position="122"/>
    </location>
</feature>
<dbReference type="InterPro" id="IPR047664">
    <property type="entry name" value="SWEET"/>
</dbReference>
<evidence type="ECO:0000256" key="8">
    <source>
        <dbReference type="ARBA" id="ARBA00023136"/>
    </source>
</evidence>
<keyword evidence="4 10" id="KW-0762">Sugar transport</keyword>
<comment type="subcellular location">
    <subcellularLocation>
        <location evidence="1">Endomembrane system</location>
        <topology evidence="1">Multi-pass membrane protein</topology>
    </subcellularLocation>
</comment>
<feature type="compositionally biased region" description="Low complexity" evidence="9">
    <location>
        <begin position="102"/>
        <end position="114"/>
    </location>
</feature>
<keyword evidence="3" id="KW-0813">Transport</keyword>
<comment type="caution">
    <text evidence="10">The sequence shown here is derived from an EMBL/GenBank/DDBJ whole genome shotgun (WGS) entry which is preliminary data.</text>
</comment>
<dbReference type="AlphaFoldDB" id="A0A9K3IJW6"/>
<dbReference type="Gramene" id="mRNA:HanXRQr2_Chr07g0284151">
    <property type="protein sequence ID" value="mRNA:HanXRQr2_Chr07g0284151"/>
    <property type="gene ID" value="HanXRQr2_Chr07g0284151"/>
</dbReference>